<gene>
    <name evidence="9" type="ORF">VF724_06585</name>
</gene>
<dbReference type="Proteomes" id="UP001310386">
    <property type="component" value="Unassembled WGS sequence"/>
</dbReference>
<dbReference type="PANTHER" id="PTHR43124:SF3">
    <property type="entry name" value="CHLORAMPHENICOL EFFLUX PUMP RV0191"/>
    <property type="match status" value="1"/>
</dbReference>
<evidence type="ECO:0000256" key="1">
    <source>
        <dbReference type="ARBA" id="ARBA00004651"/>
    </source>
</evidence>
<dbReference type="InterPro" id="IPR036259">
    <property type="entry name" value="MFS_trans_sf"/>
</dbReference>
<keyword evidence="6 7" id="KW-0472">Membrane</keyword>
<keyword evidence="5 7" id="KW-1133">Transmembrane helix</keyword>
<feature type="transmembrane region" description="Helical" evidence="7">
    <location>
        <begin position="256"/>
        <end position="273"/>
    </location>
</feature>
<feature type="transmembrane region" description="Helical" evidence="7">
    <location>
        <begin position="141"/>
        <end position="164"/>
    </location>
</feature>
<feature type="transmembrane region" description="Helical" evidence="7">
    <location>
        <begin position="376"/>
        <end position="395"/>
    </location>
</feature>
<keyword evidence="10" id="KW-1185">Reference proteome</keyword>
<evidence type="ECO:0000313" key="9">
    <source>
        <dbReference type="EMBL" id="MEB3101328.1"/>
    </source>
</evidence>
<name>A0ABU5ZGJ7_9BACL</name>
<evidence type="ECO:0000256" key="3">
    <source>
        <dbReference type="ARBA" id="ARBA00022475"/>
    </source>
</evidence>
<dbReference type="InterPro" id="IPR020846">
    <property type="entry name" value="MFS_dom"/>
</dbReference>
<feature type="domain" description="Major facilitator superfamily (MFS) profile" evidence="8">
    <location>
        <begin position="14"/>
        <end position="400"/>
    </location>
</feature>
<feature type="transmembrane region" description="Helical" evidence="7">
    <location>
        <begin position="12"/>
        <end position="36"/>
    </location>
</feature>
<proteinExistence type="predicted"/>
<accession>A0ABU5ZGJ7</accession>
<dbReference type="RefSeq" id="WP_371753445.1">
    <property type="nucleotide sequence ID" value="NZ_JAYJLD010000007.1"/>
</dbReference>
<protein>
    <submittedName>
        <fullName evidence="9">MFS transporter</fullName>
    </submittedName>
</protein>
<evidence type="ECO:0000259" key="8">
    <source>
        <dbReference type="PROSITE" id="PS50850"/>
    </source>
</evidence>
<feature type="transmembrane region" description="Helical" evidence="7">
    <location>
        <begin position="48"/>
        <end position="69"/>
    </location>
</feature>
<feature type="transmembrane region" description="Helical" evidence="7">
    <location>
        <begin position="310"/>
        <end position="332"/>
    </location>
</feature>
<evidence type="ECO:0000313" key="10">
    <source>
        <dbReference type="Proteomes" id="UP001310386"/>
    </source>
</evidence>
<dbReference type="CDD" id="cd17316">
    <property type="entry name" value="MFS_SV2_like"/>
    <property type="match status" value="1"/>
</dbReference>
<keyword evidence="2" id="KW-0813">Transport</keyword>
<dbReference type="Gene3D" id="1.20.1250.20">
    <property type="entry name" value="MFS general substrate transporter like domains"/>
    <property type="match status" value="2"/>
</dbReference>
<organism evidence="9 10">
    <name type="scientific">Ferviditalea candida</name>
    <dbReference type="NCBI Taxonomy" id="3108399"/>
    <lineage>
        <taxon>Bacteria</taxon>
        <taxon>Bacillati</taxon>
        <taxon>Bacillota</taxon>
        <taxon>Bacilli</taxon>
        <taxon>Bacillales</taxon>
        <taxon>Paenibacillaceae</taxon>
        <taxon>Ferviditalea</taxon>
    </lineage>
</organism>
<comment type="subcellular location">
    <subcellularLocation>
        <location evidence="1">Cell membrane</location>
        <topology evidence="1">Multi-pass membrane protein</topology>
    </subcellularLocation>
</comment>
<comment type="caution">
    <text evidence="9">The sequence shown here is derived from an EMBL/GenBank/DDBJ whole genome shotgun (WGS) entry which is preliminary data.</text>
</comment>
<evidence type="ECO:0000256" key="7">
    <source>
        <dbReference type="SAM" id="Phobius"/>
    </source>
</evidence>
<evidence type="ECO:0000256" key="2">
    <source>
        <dbReference type="ARBA" id="ARBA00022448"/>
    </source>
</evidence>
<feature type="transmembrane region" description="Helical" evidence="7">
    <location>
        <begin position="285"/>
        <end position="304"/>
    </location>
</feature>
<keyword evidence="3" id="KW-1003">Cell membrane</keyword>
<evidence type="ECO:0000256" key="5">
    <source>
        <dbReference type="ARBA" id="ARBA00022989"/>
    </source>
</evidence>
<keyword evidence="4 7" id="KW-0812">Transmembrane</keyword>
<sequence length="414" mass="44553">MDSNRSFFRYENAIVLMMFFTFGFVFMERLSIVFLFPFISQDLHLNNAQIGMITSVLAVTWAISGWVFGSLSDLSGSRKKILLPITLAFSVLSFLSGVAKSFGSMLVVRGLMGLSEGPVLPIAQASVIADSSEKRRGFNIGFVQSSLGLLGATITPIIVTAVAVKYSWHSAFYMVGIPGIVMFFVLWKYMREPKLTPEQDAVHGKVNRKDFAVVYRNRNVWLSSIISALFMTWLFVFTTFAPVYLMTVDKFKAEEMGLIMAAIGFGSFVWGFVGPAISDKVGRKPTLIGFCLIAALSPIALAVVHASVPVMMLLGFLTAVGQGCFPLFMAVIPGESLPFRFVATAVAMTQFIGEIVGGTITPTLAGFAADAWGLQAPMWIAAGGAVLSAVVATGLKETAPARVKTANLGGNVPA</sequence>
<reference evidence="9" key="1">
    <citation type="submission" date="2023-12" db="EMBL/GenBank/DDBJ databases">
        <title>Fervidustalea candida gen. nov., sp. nov., a novel member of the family Paenibacillaceae isolated from a geothermal area.</title>
        <authorList>
            <person name="Li W.-J."/>
            <person name="Jiao J.-Y."/>
            <person name="Chen Y."/>
        </authorList>
    </citation>
    <scope>NUCLEOTIDE SEQUENCE</scope>
    <source>
        <strain evidence="9">SYSU GA230002</strain>
    </source>
</reference>
<dbReference type="EMBL" id="JAYJLD010000007">
    <property type="protein sequence ID" value="MEB3101328.1"/>
    <property type="molecule type" value="Genomic_DNA"/>
</dbReference>
<feature type="transmembrane region" description="Helical" evidence="7">
    <location>
        <begin position="339"/>
        <end position="364"/>
    </location>
</feature>
<feature type="transmembrane region" description="Helical" evidence="7">
    <location>
        <begin position="220"/>
        <end position="244"/>
    </location>
</feature>
<dbReference type="PROSITE" id="PS50850">
    <property type="entry name" value="MFS"/>
    <property type="match status" value="1"/>
</dbReference>
<evidence type="ECO:0000256" key="4">
    <source>
        <dbReference type="ARBA" id="ARBA00022692"/>
    </source>
</evidence>
<dbReference type="Pfam" id="PF07690">
    <property type="entry name" value="MFS_1"/>
    <property type="match status" value="1"/>
</dbReference>
<dbReference type="SUPFAM" id="SSF103473">
    <property type="entry name" value="MFS general substrate transporter"/>
    <property type="match status" value="1"/>
</dbReference>
<feature type="transmembrane region" description="Helical" evidence="7">
    <location>
        <begin position="170"/>
        <end position="187"/>
    </location>
</feature>
<dbReference type="PANTHER" id="PTHR43124">
    <property type="entry name" value="PURINE EFFLUX PUMP PBUE"/>
    <property type="match status" value="1"/>
</dbReference>
<evidence type="ECO:0000256" key="6">
    <source>
        <dbReference type="ARBA" id="ARBA00023136"/>
    </source>
</evidence>
<dbReference type="InterPro" id="IPR050189">
    <property type="entry name" value="MFS_Efflux_Transporters"/>
</dbReference>
<dbReference type="InterPro" id="IPR011701">
    <property type="entry name" value="MFS"/>
</dbReference>